<dbReference type="Pfam" id="PF03061">
    <property type="entry name" value="4HBT"/>
    <property type="match status" value="1"/>
</dbReference>
<organism evidence="3">
    <name type="scientific">bioreactor metagenome</name>
    <dbReference type="NCBI Taxonomy" id="1076179"/>
    <lineage>
        <taxon>unclassified sequences</taxon>
        <taxon>metagenomes</taxon>
        <taxon>ecological metagenomes</taxon>
    </lineage>
</organism>
<evidence type="ECO:0000256" key="1">
    <source>
        <dbReference type="ARBA" id="ARBA00022801"/>
    </source>
</evidence>
<sequence length="163" mass="17535">MQTPSTTNGARVTFCRHSIVAMANIWKKPLTVELANRQGQGTAVSHLGIEILEVGDDFIRARVPVDERTIQPFGLLHGGVSVVLAESLGSMGAYYSAPEGWHAVGLDINANHIKSARNGWVTGTARPVHIGKSTQVWAIEMFNDAGELTCVSRITMAMLAPRG</sequence>
<proteinExistence type="predicted"/>
<dbReference type="PANTHER" id="PTHR43240:SF5">
    <property type="entry name" value="1,4-DIHYDROXY-2-NAPHTHOYL-COA THIOESTERASE 1"/>
    <property type="match status" value="1"/>
</dbReference>
<dbReference type="GO" id="GO:0061522">
    <property type="term" value="F:1,4-dihydroxy-2-naphthoyl-CoA thioesterase activity"/>
    <property type="evidence" value="ECO:0007669"/>
    <property type="project" value="UniProtKB-EC"/>
</dbReference>
<dbReference type="InterPro" id="IPR003736">
    <property type="entry name" value="PAAI_dom"/>
</dbReference>
<dbReference type="SUPFAM" id="SSF54637">
    <property type="entry name" value="Thioesterase/thiol ester dehydrase-isomerase"/>
    <property type="match status" value="1"/>
</dbReference>
<evidence type="ECO:0000259" key="2">
    <source>
        <dbReference type="Pfam" id="PF03061"/>
    </source>
</evidence>
<dbReference type="EMBL" id="VSSQ01040680">
    <property type="protein sequence ID" value="MPM93983.1"/>
    <property type="molecule type" value="Genomic_DNA"/>
</dbReference>
<dbReference type="GO" id="GO:0005829">
    <property type="term" value="C:cytosol"/>
    <property type="evidence" value="ECO:0007669"/>
    <property type="project" value="TreeGrafter"/>
</dbReference>
<dbReference type="AlphaFoldDB" id="A0A645DZE4"/>
<name>A0A645DZE4_9ZZZZ</name>
<feature type="domain" description="Thioesterase" evidence="2">
    <location>
        <begin position="73"/>
        <end position="150"/>
    </location>
</feature>
<evidence type="ECO:0000313" key="3">
    <source>
        <dbReference type="EMBL" id="MPM93983.1"/>
    </source>
</evidence>
<protein>
    <submittedName>
        <fullName evidence="3">1,4-dihydroxy-2-naphthoyl-CoA hydrolase</fullName>
        <ecNumber evidence="3">3.1.2.28</ecNumber>
    </submittedName>
</protein>
<dbReference type="CDD" id="cd03443">
    <property type="entry name" value="PaaI_thioesterase"/>
    <property type="match status" value="1"/>
</dbReference>
<gene>
    <name evidence="3" type="primary">menI_3</name>
    <name evidence="3" type="ORF">SDC9_141125</name>
</gene>
<dbReference type="InterPro" id="IPR029069">
    <property type="entry name" value="HotDog_dom_sf"/>
</dbReference>
<accession>A0A645DZE4</accession>
<dbReference type="Gene3D" id="3.10.129.10">
    <property type="entry name" value="Hotdog Thioesterase"/>
    <property type="match status" value="1"/>
</dbReference>
<comment type="caution">
    <text evidence="3">The sequence shown here is derived from an EMBL/GenBank/DDBJ whole genome shotgun (WGS) entry which is preliminary data.</text>
</comment>
<keyword evidence="1 3" id="KW-0378">Hydrolase</keyword>
<reference evidence="3" key="1">
    <citation type="submission" date="2019-08" db="EMBL/GenBank/DDBJ databases">
        <authorList>
            <person name="Kucharzyk K."/>
            <person name="Murdoch R.W."/>
            <person name="Higgins S."/>
            <person name="Loffler F."/>
        </authorList>
    </citation>
    <scope>NUCLEOTIDE SEQUENCE</scope>
</reference>
<dbReference type="PANTHER" id="PTHR43240">
    <property type="entry name" value="1,4-DIHYDROXY-2-NAPHTHOYL-COA THIOESTERASE 1"/>
    <property type="match status" value="1"/>
</dbReference>
<dbReference type="NCBIfam" id="TIGR00369">
    <property type="entry name" value="unchar_dom_1"/>
    <property type="match status" value="1"/>
</dbReference>
<dbReference type="EC" id="3.1.2.28" evidence="3"/>
<dbReference type="InterPro" id="IPR006683">
    <property type="entry name" value="Thioestr_dom"/>
</dbReference>